<dbReference type="KEGG" id="ips:CfP315_0203"/>
<reference evidence="2" key="1">
    <citation type="journal article" date="2023" name="ISME J.">
        <title>Emergence of putative energy parasites within Clostridia revealed by genome analysis of a novel endosymbiotic clade.</title>
        <authorList>
            <person name="Takahashi K."/>
            <person name="Kuwahara H."/>
            <person name="Horikawa Y."/>
            <person name="Izawa K."/>
            <person name="Kato D."/>
            <person name="Inagaki T."/>
            <person name="Yuki M."/>
            <person name="Ohkuma M."/>
            <person name="Hongoh Y."/>
        </authorList>
    </citation>
    <scope>NUCLEOTIDE SEQUENCE</scope>
    <source>
        <strain evidence="2">CfP3-15</strain>
    </source>
</reference>
<accession>A0AA48KVA0</accession>
<organism evidence="2">
    <name type="scientific">Candidatus Improbicoccus pseudotrichonymphae</name>
    <dbReference type="NCBI Taxonomy" id="3033792"/>
    <lineage>
        <taxon>Bacteria</taxon>
        <taxon>Bacillati</taxon>
        <taxon>Bacillota</taxon>
        <taxon>Clostridia</taxon>
        <taxon>Candidatus Improbicoccus</taxon>
    </lineage>
</organism>
<dbReference type="EMBL" id="AP027924">
    <property type="protein sequence ID" value="BED91691.1"/>
    <property type="molecule type" value="Genomic_DNA"/>
</dbReference>
<dbReference type="Pfam" id="PF02195">
    <property type="entry name" value="ParB_N"/>
    <property type="match status" value="1"/>
</dbReference>
<dbReference type="SMART" id="SM00470">
    <property type="entry name" value="ParB"/>
    <property type="match status" value="1"/>
</dbReference>
<sequence>MQIEKMAIEQIKIYENNAKIHTPAQIDQIKKSIQEFGNNDPIAIDENNVIIEGHGRYLALKELGFEEVDVIKLCHLNEEQKRAYSLVHNKLTMNTGFDLDKLTIEIENIKSIDMNEFDFDFDLNIDFDDESKNNSKNNSKEIDTEEFNDEAFENECPRCKFRWNN</sequence>
<proteinExistence type="predicted"/>
<dbReference type="InterPro" id="IPR003115">
    <property type="entry name" value="ParB_N"/>
</dbReference>
<name>A0AA48KVA0_9FIRM</name>
<gene>
    <name evidence="2" type="ORF">CfP315_0203</name>
</gene>
<dbReference type="AlphaFoldDB" id="A0AA48KVA0"/>
<dbReference type="Proteomes" id="UP001337580">
    <property type="component" value="Chromosome"/>
</dbReference>
<evidence type="ECO:0000313" key="2">
    <source>
        <dbReference type="EMBL" id="BED91691.1"/>
    </source>
</evidence>
<feature type="domain" description="ParB-like N-terminal" evidence="1">
    <location>
        <begin position="4"/>
        <end position="90"/>
    </location>
</feature>
<dbReference type="CDD" id="cd16403">
    <property type="entry name" value="ParB_N_like_MT"/>
    <property type="match status" value="1"/>
</dbReference>
<dbReference type="InterPro" id="IPR036086">
    <property type="entry name" value="ParB/Sulfiredoxin_sf"/>
</dbReference>
<dbReference type="SUPFAM" id="SSF110849">
    <property type="entry name" value="ParB/Sulfiredoxin"/>
    <property type="match status" value="1"/>
</dbReference>
<dbReference type="Gene3D" id="3.90.1530.10">
    <property type="entry name" value="Conserved hypothetical protein from pyrococcus furiosus pfu- 392566-001, ParB domain"/>
    <property type="match status" value="1"/>
</dbReference>
<evidence type="ECO:0000259" key="1">
    <source>
        <dbReference type="SMART" id="SM00470"/>
    </source>
</evidence>
<protein>
    <submittedName>
        <fullName evidence="2">ParB N-terminal domain-containing protein</fullName>
    </submittedName>
</protein>